<evidence type="ECO:0000313" key="2">
    <source>
        <dbReference type="EMBL" id="KAJ5437821.1"/>
    </source>
</evidence>
<accession>A0AAD6BVT3</accession>
<feature type="compositionally biased region" description="Pro residues" evidence="1">
    <location>
        <begin position="438"/>
        <end position="449"/>
    </location>
</feature>
<feature type="compositionally biased region" description="Basic and acidic residues" evidence="1">
    <location>
        <begin position="123"/>
        <end position="139"/>
    </location>
</feature>
<dbReference type="AlphaFoldDB" id="A0AAD6BVT3"/>
<dbReference type="PANTHER" id="PTHR36452:SF1">
    <property type="entry name" value="DUF2461 DOMAIN-CONTAINING PROTEIN"/>
    <property type="match status" value="1"/>
</dbReference>
<feature type="compositionally biased region" description="Basic and acidic residues" evidence="1">
    <location>
        <begin position="84"/>
        <end position="98"/>
    </location>
</feature>
<dbReference type="Proteomes" id="UP001213681">
    <property type="component" value="Unassembled WGS sequence"/>
</dbReference>
<keyword evidence="3" id="KW-1185">Reference proteome</keyword>
<gene>
    <name evidence="2" type="ORF">N7458_008819</name>
</gene>
<evidence type="ECO:0000256" key="1">
    <source>
        <dbReference type="SAM" id="MobiDB-lite"/>
    </source>
</evidence>
<reference evidence="2" key="2">
    <citation type="journal article" date="2023" name="IMA Fungus">
        <title>Comparative genomic study of the Penicillium genus elucidates a diverse pangenome and 15 lateral gene transfer events.</title>
        <authorList>
            <person name="Petersen C."/>
            <person name="Sorensen T."/>
            <person name="Nielsen M.R."/>
            <person name="Sondergaard T.E."/>
            <person name="Sorensen J.L."/>
            <person name="Fitzpatrick D.A."/>
            <person name="Frisvad J.C."/>
            <person name="Nielsen K.L."/>
        </authorList>
    </citation>
    <scope>NUCLEOTIDE SEQUENCE</scope>
    <source>
        <strain evidence="2">IBT 16125</strain>
    </source>
</reference>
<feature type="region of interest" description="Disordered" evidence="1">
    <location>
        <begin position="429"/>
        <end position="449"/>
    </location>
</feature>
<dbReference type="EMBL" id="JAPVEA010000008">
    <property type="protein sequence ID" value="KAJ5437821.1"/>
    <property type="molecule type" value="Genomic_DNA"/>
</dbReference>
<dbReference type="GeneID" id="81602444"/>
<dbReference type="InterPro" id="IPR012808">
    <property type="entry name" value="CHP02453"/>
</dbReference>
<proteinExistence type="predicted"/>
<protein>
    <recommendedName>
        <fullName evidence="4">DUF2461 domain-containing protein</fullName>
    </recommendedName>
</protein>
<feature type="region of interest" description="Disordered" evidence="1">
    <location>
        <begin position="1"/>
        <end position="167"/>
    </location>
</feature>
<dbReference type="PANTHER" id="PTHR36452">
    <property type="entry name" value="CHROMOSOME 12, WHOLE GENOME SHOTGUN SEQUENCE"/>
    <property type="match status" value="1"/>
</dbReference>
<feature type="compositionally biased region" description="Low complexity" evidence="1">
    <location>
        <begin position="8"/>
        <end position="18"/>
    </location>
</feature>
<name>A0AAD6BVT3_9EURO</name>
<dbReference type="RefSeq" id="XP_056761050.1">
    <property type="nucleotide sequence ID" value="XM_056912201.1"/>
</dbReference>
<comment type="caution">
    <text evidence="2">The sequence shown here is derived from an EMBL/GenBank/DDBJ whole genome shotgun (WGS) entry which is preliminary data.</text>
</comment>
<evidence type="ECO:0008006" key="4">
    <source>
        <dbReference type="Google" id="ProtNLM"/>
    </source>
</evidence>
<dbReference type="NCBIfam" id="TIGR02453">
    <property type="entry name" value="TIGR02453 family protein"/>
    <property type="match status" value="1"/>
</dbReference>
<sequence>MPRGSSRAAPASPQAPEAAPKRRASTRLSTSQPEIKRVKSNASLPGKPVKSTAKKSKYFEPESSEEPSSPSSESGGDESDSAYEEDKAFDVSSEHDSVPDEPSESEEDSKKSHPKGRRARTATTDKELLKGKELWREGVRTGLGPGKEVFIPKPKARDPGNVPYRDERLHPNTKLFLQDLAKNNDREWFKGKAKASHHHCIAKRLLARARLPDKIMLTVPPTAHDPDYRAAKKDFETFVETLTTKIAEKDSTIPELPVKDLVFRIHRDIRFSKNPLPYKIHFSAAWSRTGKKGPYAAYYVHFQPGACFVGCGLWHPEADQLATLREDIDENADQWKAVLRAPALRRDFLNGASDDDEAVVKALAHANKESALKTKPKGYDADNDNIQLLRLRSFTLGRPVSDAEMLAADAQDRIVALVEVMEPFVSVHRPKPNSIPITPKPPSSLFPLS</sequence>
<organism evidence="2 3">
    <name type="scientific">Penicillium daleae</name>
    <dbReference type="NCBI Taxonomy" id="63821"/>
    <lineage>
        <taxon>Eukaryota</taxon>
        <taxon>Fungi</taxon>
        <taxon>Dikarya</taxon>
        <taxon>Ascomycota</taxon>
        <taxon>Pezizomycotina</taxon>
        <taxon>Eurotiomycetes</taxon>
        <taxon>Eurotiomycetidae</taxon>
        <taxon>Eurotiales</taxon>
        <taxon>Aspergillaceae</taxon>
        <taxon>Penicillium</taxon>
    </lineage>
</organism>
<reference evidence="2" key="1">
    <citation type="submission" date="2022-12" db="EMBL/GenBank/DDBJ databases">
        <authorList>
            <person name="Petersen C."/>
        </authorList>
    </citation>
    <scope>NUCLEOTIDE SEQUENCE</scope>
    <source>
        <strain evidence="2">IBT 16125</strain>
    </source>
</reference>
<evidence type="ECO:0000313" key="3">
    <source>
        <dbReference type="Proteomes" id="UP001213681"/>
    </source>
</evidence>
<dbReference type="Pfam" id="PF09365">
    <property type="entry name" value="DUF2461"/>
    <property type="match status" value="1"/>
</dbReference>